<protein>
    <submittedName>
        <fullName evidence="1">SFRICE_022095</fullName>
    </submittedName>
</protein>
<accession>A0A2H1V595</accession>
<sequence>MRLSDKVSSSSHQGWSRILRVGGRSKFPYVCAVTCAVLKLEEANVREIVVLED</sequence>
<reference evidence="1" key="1">
    <citation type="submission" date="2016-07" db="EMBL/GenBank/DDBJ databases">
        <authorList>
            <person name="Bretaudeau A."/>
        </authorList>
    </citation>
    <scope>NUCLEOTIDE SEQUENCE</scope>
    <source>
        <strain evidence="1">Rice</strain>
        <tissue evidence="1">Whole body</tissue>
    </source>
</reference>
<organism evidence="1">
    <name type="scientific">Spodoptera frugiperda</name>
    <name type="common">Fall armyworm</name>
    <dbReference type="NCBI Taxonomy" id="7108"/>
    <lineage>
        <taxon>Eukaryota</taxon>
        <taxon>Metazoa</taxon>
        <taxon>Ecdysozoa</taxon>
        <taxon>Arthropoda</taxon>
        <taxon>Hexapoda</taxon>
        <taxon>Insecta</taxon>
        <taxon>Pterygota</taxon>
        <taxon>Neoptera</taxon>
        <taxon>Endopterygota</taxon>
        <taxon>Lepidoptera</taxon>
        <taxon>Glossata</taxon>
        <taxon>Ditrysia</taxon>
        <taxon>Noctuoidea</taxon>
        <taxon>Noctuidae</taxon>
        <taxon>Amphipyrinae</taxon>
        <taxon>Spodoptera</taxon>
    </lineage>
</organism>
<proteinExistence type="predicted"/>
<dbReference type="EMBL" id="ODYU01000746">
    <property type="protein sequence ID" value="SOQ35998.1"/>
    <property type="molecule type" value="Genomic_DNA"/>
</dbReference>
<evidence type="ECO:0000313" key="1">
    <source>
        <dbReference type="EMBL" id="SOQ35998.1"/>
    </source>
</evidence>
<name>A0A2H1V595_SPOFR</name>
<gene>
    <name evidence="1" type="ORF">SFRICE_022095</name>
</gene>
<dbReference type="AlphaFoldDB" id="A0A2H1V595"/>